<dbReference type="RefSeq" id="WP_019373728.1">
    <property type="nucleotide sequence ID" value="NZ_ALEE01000358.1"/>
</dbReference>
<dbReference type="OrthoDB" id="5298564at2"/>
<evidence type="ECO:0000313" key="3">
    <source>
        <dbReference type="EMBL" id="PWW46922.1"/>
    </source>
</evidence>
<accession>A0A317RBQ1</accession>
<dbReference type="Pfam" id="PF07813">
    <property type="entry name" value="LTXXQ"/>
    <property type="match status" value="1"/>
</dbReference>
<gene>
    <name evidence="3" type="ORF">DFR36_103197</name>
</gene>
<evidence type="ECO:0000313" key="4">
    <source>
        <dbReference type="Proteomes" id="UP000246483"/>
    </source>
</evidence>
<feature type="compositionally biased region" description="Basic residues" evidence="1">
    <location>
        <begin position="167"/>
        <end position="176"/>
    </location>
</feature>
<feature type="compositionally biased region" description="Low complexity" evidence="1">
    <location>
        <begin position="29"/>
        <end position="44"/>
    </location>
</feature>
<dbReference type="EMBL" id="QGUB01000003">
    <property type="protein sequence ID" value="PWW46922.1"/>
    <property type="molecule type" value="Genomic_DNA"/>
</dbReference>
<protein>
    <submittedName>
        <fullName evidence="3">LTXXQ motif family protein</fullName>
    </submittedName>
</protein>
<evidence type="ECO:0000256" key="2">
    <source>
        <dbReference type="SAM" id="SignalP"/>
    </source>
</evidence>
<proteinExistence type="predicted"/>
<reference evidence="3 4" key="1">
    <citation type="submission" date="2018-05" db="EMBL/GenBank/DDBJ databases">
        <title>Genomic Encyclopedia of Type Strains, Phase IV (KMG-IV): sequencing the most valuable type-strain genomes for metagenomic binning, comparative biology and taxonomic classification.</title>
        <authorList>
            <person name="Goeker M."/>
        </authorList>
    </citation>
    <scope>NUCLEOTIDE SEQUENCE [LARGE SCALE GENOMIC DNA]</scope>
    <source>
        <strain evidence="3 4">DSM 26006</strain>
    </source>
</reference>
<dbReference type="Proteomes" id="UP000246483">
    <property type="component" value="Unassembled WGS sequence"/>
</dbReference>
<organism evidence="3 4">
    <name type="scientific">Melaminivora alkalimesophila</name>
    <dbReference type="NCBI Taxonomy" id="1165852"/>
    <lineage>
        <taxon>Bacteria</taxon>
        <taxon>Pseudomonadati</taxon>
        <taxon>Pseudomonadota</taxon>
        <taxon>Betaproteobacteria</taxon>
        <taxon>Burkholderiales</taxon>
        <taxon>Comamonadaceae</taxon>
        <taxon>Melaminivora</taxon>
    </lineage>
</organism>
<feature type="region of interest" description="Disordered" evidence="1">
    <location>
        <begin position="29"/>
        <end position="69"/>
    </location>
</feature>
<sequence>MNRTRSTLIATACAALLALCGASMAQGTAAADGAPQPAATQQAQPRHQGERAERRHARMGPEQREQMRARRAEAFKQKLALTPAQQPAWEAFLQAMQPGERHARLDARAMDQLSTPERIDRMRAIRAQRAAEMDRRGDAIKAFYAELNAEQQKTFDAEGLRMFSRFGHGKRGHHGPHPQGPGQGHAAPAGGDGATATR</sequence>
<dbReference type="GO" id="GO:0042597">
    <property type="term" value="C:periplasmic space"/>
    <property type="evidence" value="ECO:0007669"/>
    <property type="project" value="InterPro"/>
</dbReference>
<name>A0A317RBQ1_9BURK</name>
<keyword evidence="4" id="KW-1185">Reference proteome</keyword>
<feature type="compositionally biased region" description="Basic and acidic residues" evidence="1">
    <location>
        <begin position="47"/>
        <end position="69"/>
    </location>
</feature>
<dbReference type="InterPro" id="IPR012899">
    <property type="entry name" value="LTXXQ"/>
</dbReference>
<evidence type="ECO:0000256" key="1">
    <source>
        <dbReference type="SAM" id="MobiDB-lite"/>
    </source>
</evidence>
<feature type="chain" id="PRO_5016435077" evidence="2">
    <location>
        <begin position="26"/>
        <end position="198"/>
    </location>
</feature>
<feature type="signal peptide" evidence="2">
    <location>
        <begin position="1"/>
        <end position="25"/>
    </location>
</feature>
<comment type="caution">
    <text evidence="3">The sequence shown here is derived from an EMBL/GenBank/DDBJ whole genome shotgun (WGS) entry which is preliminary data.</text>
</comment>
<dbReference type="AlphaFoldDB" id="A0A317RBQ1"/>
<keyword evidence="2" id="KW-0732">Signal</keyword>
<feature type="region of interest" description="Disordered" evidence="1">
    <location>
        <begin position="166"/>
        <end position="198"/>
    </location>
</feature>